<reference evidence="2 3" key="1">
    <citation type="journal article" date="2015" name="Proc. Natl. Acad. Sci. U.S.A.">
        <title>The resurrection genome of Boea hygrometrica: A blueprint for survival of dehydration.</title>
        <authorList>
            <person name="Xiao L."/>
            <person name="Yang G."/>
            <person name="Zhang L."/>
            <person name="Yang X."/>
            <person name="Zhao S."/>
            <person name="Ji Z."/>
            <person name="Zhou Q."/>
            <person name="Hu M."/>
            <person name="Wang Y."/>
            <person name="Chen M."/>
            <person name="Xu Y."/>
            <person name="Jin H."/>
            <person name="Xiao X."/>
            <person name="Hu G."/>
            <person name="Bao F."/>
            <person name="Hu Y."/>
            <person name="Wan P."/>
            <person name="Li L."/>
            <person name="Deng X."/>
            <person name="Kuang T."/>
            <person name="Xiang C."/>
            <person name="Zhu J.K."/>
            <person name="Oliver M.J."/>
            <person name="He Y."/>
        </authorList>
    </citation>
    <scope>NUCLEOTIDE SEQUENCE [LARGE SCALE GENOMIC DNA]</scope>
    <source>
        <strain evidence="3">cv. XS01</strain>
    </source>
</reference>
<proteinExistence type="predicted"/>
<keyword evidence="3" id="KW-1185">Reference proteome</keyword>
<accession>A0A2Z6ZY84</accession>
<name>A0A2Z6ZY84_9LAMI</name>
<evidence type="ECO:0000313" key="2">
    <source>
        <dbReference type="EMBL" id="KZV14227.1"/>
    </source>
</evidence>
<protein>
    <submittedName>
        <fullName evidence="2">Uncharacterized protein</fullName>
    </submittedName>
</protein>
<sequence>MPGRWFVPTELPPAQESCPSASISTSSASIKRMLVWNPYPSYVRHSGACPKSVMRQFGMANRNVSRFPYLLVCGLLLELKPDLNARTSLHRSARKTGSAYGDLDSVLRGPAHT</sequence>
<dbReference type="EMBL" id="KV021278">
    <property type="protein sequence ID" value="KZV14227.1"/>
    <property type="molecule type" value="Genomic_DNA"/>
</dbReference>
<dbReference type="Proteomes" id="UP000250235">
    <property type="component" value="Unassembled WGS sequence"/>
</dbReference>
<evidence type="ECO:0000256" key="1">
    <source>
        <dbReference type="SAM" id="MobiDB-lite"/>
    </source>
</evidence>
<gene>
    <name evidence="2" type="ORF">F511_44139</name>
</gene>
<feature type="region of interest" description="Disordered" evidence="1">
    <location>
        <begin position="90"/>
        <end position="113"/>
    </location>
</feature>
<organism evidence="2 3">
    <name type="scientific">Dorcoceras hygrometricum</name>
    <dbReference type="NCBI Taxonomy" id="472368"/>
    <lineage>
        <taxon>Eukaryota</taxon>
        <taxon>Viridiplantae</taxon>
        <taxon>Streptophyta</taxon>
        <taxon>Embryophyta</taxon>
        <taxon>Tracheophyta</taxon>
        <taxon>Spermatophyta</taxon>
        <taxon>Magnoliopsida</taxon>
        <taxon>eudicotyledons</taxon>
        <taxon>Gunneridae</taxon>
        <taxon>Pentapetalae</taxon>
        <taxon>asterids</taxon>
        <taxon>lamiids</taxon>
        <taxon>Lamiales</taxon>
        <taxon>Gesneriaceae</taxon>
        <taxon>Didymocarpoideae</taxon>
        <taxon>Trichosporeae</taxon>
        <taxon>Loxocarpinae</taxon>
        <taxon>Dorcoceras</taxon>
    </lineage>
</organism>
<dbReference type="AlphaFoldDB" id="A0A2Z6ZY84"/>
<evidence type="ECO:0000313" key="3">
    <source>
        <dbReference type="Proteomes" id="UP000250235"/>
    </source>
</evidence>